<gene>
    <name evidence="1" type="ORF">DERP_007405</name>
</gene>
<evidence type="ECO:0000313" key="2">
    <source>
        <dbReference type="Proteomes" id="UP000887458"/>
    </source>
</evidence>
<dbReference type="Proteomes" id="UP000887458">
    <property type="component" value="Unassembled WGS sequence"/>
</dbReference>
<sequence>MHTNPLVNFLNGGRITAFLLITQYRPTLTEAKSPRIIHPSCTIVCNEITKIIKRTKLTPEK</sequence>
<organism evidence="1 2">
    <name type="scientific">Dermatophagoides pteronyssinus</name>
    <name type="common">European house dust mite</name>
    <dbReference type="NCBI Taxonomy" id="6956"/>
    <lineage>
        <taxon>Eukaryota</taxon>
        <taxon>Metazoa</taxon>
        <taxon>Ecdysozoa</taxon>
        <taxon>Arthropoda</taxon>
        <taxon>Chelicerata</taxon>
        <taxon>Arachnida</taxon>
        <taxon>Acari</taxon>
        <taxon>Acariformes</taxon>
        <taxon>Sarcoptiformes</taxon>
        <taxon>Astigmata</taxon>
        <taxon>Psoroptidia</taxon>
        <taxon>Analgoidea</taxon>
        <taxon>Pyroglyphidae</taxon>
        <taxon>Dermatophagoidinae</taxon>
        <taxon>Dermatophagoides</taxon>
    </lineage>
</organism>
<protein>
    <submittedName>
        <fullName evidence="1">Uncharacterized protein</fullName>
    </submittedName>
</protein>
<proteinExistence type="predicted"/>
<evidence type="ECO:0000313" key="1">
    <source>
        <dbReference type="EMBL" id="KAH9417407.1"/>
    </source>
</evidence>
<keyword evidence="2" id="KW-1185">Reference proteome</keyword>
<reference evidence="1 2" key="1">
    <citation type="journal article" date="2018" name="J. Allergy Clin. Immunol.">
        <title>High-quality assembly of Dermatophagoides pteronyssinus genome and transcriptome reveals a wide range of novel allergens.</title>
        <authorList>
            <person name="Liu X.Y."/>
            <person name="Yang K.Y."/>
            <person name="Wang M.Q."/>
            <person name="Kwok J.S."/>
            <person name="Zeng X."/>
            <person name="Yang Z."/>
            <person name="Xiao X.J."/>
            <person name="Lau C.P."/>
            <person name="Li Y."/>
            <person name="Huang Z.M."/>
            <person name="Ba J.G."/>
            <person name="Yim A.K."/>
            <person name="Ouyang C.Y."/>
            <person name="Ngai S.M."/>
            <person name="Chan T.F."/>
            <person name="Leung E.L."/>
            <person name="Liu L."/>
            <person name="Liu Z.G."/>
            <person name="Tsui S.K."/>
        </authorList>
    </citation>
    <scope>NUCLEOTIDE SEQUENCE [LARGE SCALE GENOMIC DNA]</scope>
    <source>
        <strain evidence="1">Derp</strain>
    </source>
</reference>
<reference evidence="1 2" key="2">
    <citation type="journal article" date="2022" name="Mol. Biol. Evol.">
        <title>Comparative Genomics Reveals Insights into the Divergent Evolution of Astigmatic Mites and Household Pest Adaptations.</title>
        <authorList>
            <person name="Xiong Q."/>
            <person name="Wan A.T."/>
            <person name="Liu X."/>
            <person name="Fung C.S."/>
            <person name="Xiao X."/>
            <person name="Malainual N."/>
            <person name="Hou J."/>
            <person name="Wang L."/>
            <person name="Wang M."/>
            <person name="Yang K.Y."/>
            <person name="Cui Y."/>
            <person name="Leung E.L."/>
            <person name="Nong W."/>
            <person name="Shin S.K."/>
            <person name="Au S.W."/>
            <person name="Jeong K.Y."/>
            <person name="Chew F.T."/>
            <person name="Hui J.H."/>
            <person name="Leung T.F."/>
            <person name="Tungtrongchitr A."/>
            <person name="Zhong N."/>
            <person name="Liu Z."/>
            <person name="Tsui S.K."/>
        </authorList>
    </citation>
    <scope>NUCLEOTIDE SEQUENCE [LARGE SCALE GENOMIC DNA]</scope>
    <source>
        <strain evidence="1">Derp</strain>
    </source>
</reference>
<comment type="caution">
    <text evidence="1">The sequence shown here is derived from an EMBL/GenBank/DDBJ whole genome shotgun (WGS) entry which is preliminary data.</text>
</comment>
<dbReference type="EMBL" id="NJHN03000077">
    <property type="protein sequence ID" value="KAH9417407.1"/>
    <property type="molecule type" value="Genomic_DNA"/>
</dbReference>
<accession>A0ABQ8J4H2</accession>
<name>A0ABQ8J4H2_DERPT</name>